<comment type="subcellular location">
    <subcellularLocation>
        <location evidence="1">Cell envelope</location>
    </subcellularLocation>
</comment>
<dbReference type="Pfam" id="PF25990">
    <property type="entry name" value="Beta-barrel_YknX"/>
    <property type="match status" value="1"/>
</dbReference>
<dbReference type="GO" id="GO:0016020">
    <property type="term" value="C:membrane"/>
    <property type="evidence" value="ECO:0007669"/>
    <property type="project" value="InterPro"/>
</dbReference>
<feature type="domain" description="YknX-like beta-barrel" evidence="8">
    <location>
        <begin position="251"/>
        <end position="331"/>
    </location>
</feature>
<keyword evidence="6" id="KW-0812">Transmembrane</keyword>
<dbReference type="InterPro" id="IPR058625">
    <property type="entry name" value="MdtA-like_BSH"/>
</dbReference>
<protein>
    <submittedName>
        <fullName evidence="9">HlyD family secretion protein</fullName>
    </submittedName>
</protein>
<dbReference type="GO" id="GO:0022857">
    <property type="term" value="F:transmembrane transporter activity"/>
    <property type="evidence" value="ECO:0007669"/>
    <property type="project" value="InterPro"/>
</dbReference>
<proteinExistence type="inferred from homology"/>
<dbReference type="InterPro" id="IPR006143">
    <property type="entry name" value="RND_pump_MFP"/>
</dbReference>
<feature type="domain" description="Multidrug resistance protein MdtA-like barrel-sandwich hybrid" evidence="7">
    <location>
        <begin position="80"/>
        <end position="235"/>
    </location>
</feature>
<evidence type="ECO:0000256" key="4">
    <source>
        <dbReference type="SAM" id="Coils"/>
    </source>
</evidence>
<gene>
    <name evidence="9" type="ORF">HNR46_000962</name>
</gene>
<organism evidence="9 10">
    <name type="scientific">Haloferula luteola</name>
    <dbReference type="NCBI Taxonomy" id="595692"/>
    <lineage>
        <taxon>Bacteria</taxon>
        <taxon>Pseudomonadati</taxon>
        <taxon>Verrucomicrobiota</taxon>
        <taxon>Verrucomicrobiia</taxon>
        <taxon>Verrucomicrobiales</taxon>
        <taxon>Verrucomicrobiaceae</taxon>
        <taxon>Haloferula</taxon>
    </lineage>
</organism>
<evidence type="ECO:0000259" key="8">
    <source>
        <dbReference type="Pfam" id="PF25990"/>
    </source>
</evidence>
<dbReference type="SUPFAM" id="SSF111369">
    <property type="entry name" value="HlyD-like secretion proteins"/>
    <property type="match status" value="1"/>
</dbReference>
<dbReference type="Proteomes" id="UP000557717">
    <property type="component" value="Unassembled WGS sequence"/>
</dbReference>
<dbReference type="Gene3D" id="1.10.287.470">
    <property type="entry name" value="Helix hairpin bin"/>
    <property type="match status" value="1"/>
</dbReference>
<evidence type="ECO:0000256" key="2">
    <source>
        <dbReference type="ARBA" id="ARBA00009477"/>
    </source>
</evidence>
<keyword evidence="10" id="KW-1185">Reference proteome</keyword>
<dbReference type="Gene3D" id="2.40.50.100">
    <property type="match status" value="1"/>
</dbReference>
<dbReference type="EMBL" id="JACHFD010000003">
    <property type="protein sequence ID" value="MBB5350734.1"/>
    <property type="molecule type" value="Genomic_DNA"/>
</dbReference>
<dbReference type="PANTHER" id="PTHR32347">
    <property type="entry name" value="EFFLUX SYSTEM COMPONENT YKNX-RELATED"/>
    <property type="match status" value="1"/>
</dbReference>
<dbReference type="NCBIfam" id="TIGR01730">
    <property type="entry name" value="RND_mfp"/>
    <property type="match status" value="1"/>
</dbReference>
<dbReference type="InterPro" id="IPR058636">
    <property type="entry name" value="Beta-barrel_YknX"/>
</dbReference>
<feature type="transmembrane region" description="Helical" evidence="6">
    <location>
        <begin position="25"/>
        <end position="43"/>
    </location>
</feature>
<keyword evidence="6" id="KW-0472">Membrane</keyword>
<evidence type="ECO:0000256" key="5">
    <source>
        <dbReference type="SAM" id="MobiDB-lite"/>
    </source>
</evidence>
<accession>A0A840V524</accession>
<dbReference type="RefSeq" id="WP_184016266.1">
    <property type="nucleotide sequence ID" value="NZ_JACHFD010000003.1"/>
</dbReference>
<feature type="coiled-coil region" evidence="4">
    <location>
        <begin position="127"/>
        <end position="195"/>
    </location>
</feature>
<dbReference type="AlphaFoldDB" id="A0A840V524"/>
<evidence type="ECO:0000259" key="7">
    <source>
        <dbReference type="Pfam" id="PF25917"/>
    </source>
</evidence>
<reference evidence="9 10" key="1">
    <citation type="submission" date="2020-08" db="EMBL/GenBank/DDBJ databases">
        <title>Genomic Encyclopedia of Type Strains, Phase IV (KMG-IV): sequencing the most valuable type-strain genomes for metagenomic binning, comparative biology and taxonomic classification.</title>
        <authorList>
            <person name="Goeker M."/>
        </authorList>
    </citation>
    <scope>NUCLEOTIDE SEQUENCE [LARGE SCALE GENOMIC DNA]</scope>
    <source>
        <strain evidence="9 10">YC6886</strain>
    </source>
</reference>
<dbReference type="Pfam" id="PF25917">
    <property type="entry name" value="BSH_RND"/>
    <property type="match status" value="1"/>
</dbReference>
<evidence type="ECO:0000256" key="6">
    <source>
        <dbReference type="SAM" id="Phobius"/>
    </source>
</evidence>
<dbReference type="GO" id="GO:0030313">
    <property type="term" value="C:cell envelope"/>
    <property type="evidence" value="ECO:0007669"/>
    <property type="project" value="UniProtKB-SubCell"/>
</dbReference>
<evidence type="ECO:0000313" key="10">
    <source>
        <dbReference type="Proteomes" id="UP000557717"/>
    </source>
</evidence>
<evidence type="ECO:0000256" key="1">
    <source>
        <dbReference type="ARBA" id="ARBA00004196"/>
    </source>
</evidence>
<dbReference type="PANTHER" id="PTHR32347:SF14">
    <property type="entry name" value="EFFLUX SYSTEM COMPONENT YKNX-RELATED"/>
    <property type="match status" value="1"/>
</dbReference>
<comment type="caution">
    <text evidence="9">The sequence shown here is derived from an EMBL/GenBank/DDBJ whole genome shotgun (WGS) entry which is preliminary data.</text>
</comment>
<keyword evidence="3 4" id="KW-0175">Coiled coil</keyword>
<evidence type="ECO:0000313" key="9">
    <source>
        <dbReference type="EMBL" id="MBB5350734.1"/>
    </source>
</evidence>
<dbReference type="Gene3D" id="2.40.30.170">
    <property type="match status" value="1"/>
</dbReference>
<feature type="region of interest" description="Disordered" evidence="5">
    <location>
        <begin position="365"/>
        <end position="395"/>
    </location>
</feature>
<dbReference type="InterPro" id="IPR050465">
    <property type="entry name" value="UPF0194_transport"/>
</dbReference>
<name>A0A840V524_9BACT</name>
<evidence type="ECO:0000256" key="3">
    <source>
        <dbReference type="ARBA" id="ARBA00023054"/>
    </source>
</evidence>
<feature type="region of interest" description="Disordered" evidence="5">
    <location>
        <begin position="417"/>
        <end position="440"/>
    </location>
</feature>
<sequence length="440" mass="46374">MSKSQPEEDLAAIVRSGASRPMKKVVVGVVVLVLVAGGVAYFLKNEKAESGKTHYVTEPAEKTDISIVVTASGNLAPTNQIVVGSELSGTVTEIYVDTNDTVTKGQELLRLDTTKLEQQTERSRASLLSAKAQLSQAEATLEEERATLARQEELLELSGGKTPSRAVMAASRAAVARAEANVESAKATIAASEADIGSYESDLQKAIIRSPVDGMVLARSIEVGQTVAASFTAPTLFTIAEDLTTMELVVSVSEADIGRVKEGQTATFNVDAWTGRTYTATVKKVAFGSADLTSSSTTTATTGGVVTYDTELSVENKDLSLRPGMTATVDIQVVNEVDVLAVPNSALRFDPALYEALANPEEKDQTLVQSMTPGGRRWRRDGPRKSGGPGGPPTVWILKNGEPAKVVVETGVTDGSMTQITSGDLDPGTEVLTSIEPPKS</sequence>
<keyword evidence="6" id="KW-1133">Transmembrane helix</keyword>
<comment type="similarity">
    <text evidence="2">Belongs to the membrane fusion protein (MFP) (TC 8.A.1) family.</text>
</comment>